<dbReference type="AlphaFoldDB" id="A0A6V8MV32"/>
<name>A0A6V8MV32_9BACT</name>
<evidence type="ECO:0000256" key="1">
    <source>
        <dbReference type="SAM" id="SignalP"/>
    </source>
</evidence>
<dbReference type="EMBL" id="BLXY01000002">
    <property type="protein sequence ID" value="GFO63734.1"/>
    <property type="molecule type" value="Genomic_DNA"/>
</dbReference>
<gene>
    <name evidence="2" type="ORF">GMPD_16530</name>
</gene>
<proteinExistence type="predicted"/>
<dbReference type="InterPro" id="IPR011467">
    <property type="entry name" value="DUF1573"/>
</dbReference>
<keyword evidence="1" id="KW-0732">Signal</keyword>
<feature type="signal peptide" evidence="1">
    <location>
        <begin position="1"/>
        <end position="24"/>
    </location>
</feature>
<dbReference type="PANTHER" id="PTHR37833">
    <property type="entry name" value="LIPOPROTEIN-RELATED"/>
    <property type="match status" value="1"/>
</dbReference>
<dbReference type="NCBIfam" id="NF012200">
    <property type="entry name" value="choice_anch_D"/>
    <property type="match status" value="1"/>
</dbReference>
<dbReference type="PANTHER" id="PTHR37833:SF1">
    <property type="entry name" value="SIGNAL PEPTIDE PROTEIN"/>
    <property type="match status" value="1"/>
</dbReference>
<dbReference type="InterPro" id="IPR013783">
    <property type="entry name" value="Ig-like_fold"/>
</dbReference>
<accession>A0A6V8MV32</accession>
<sequence>MPQTRFVYLLFLLLTLCGATVALAAPELVVDRGSFNFGTVAQGKKVQHTFTIRNNGDAPLQIKKLDASCGCTAAKPSTSVVSPGKTAEIEVTFDSGSFSGKIEKTVTLTSNAGRTPVYTFTIEGTVLEQLQVTPRQVSLGAVSSSTATQSKVSVTNNSNVTVKLLNVSVTSSSLQIKPTIRKAELKPGESGTIEISVLAKPEAKILSGYLHISTSHPQKKEITVPVYGSIQK</sequence>
<comment type="caution">
    <text evidence="2">The sequence shown here is derived from an EMBL/GenBank/DDBJ whole genome shotgun (WGS) entry which is preliminary data.</text>
</comment>
<organism evidence="2 3">
    <name type="scientific">Geomonas paludis</name>
    <dbReference type="NCBI Taxonomy" id="2740185"/>
    <lineage>
        <taxon>Bacteria</taxon>
        <taxon>Pseudomonadati</taxon>
        <taxon>Thermodesulfobacteriota</taxon>
        <taxon>Desulfuromonadia</taxon>
        <taxon>Geobacterales</taxon>
        <taxon>Geobacteraceae</taxon>
        <taxon>Geomonas</taxon>
    </lineage>
</organism>
<evidence type="ECO:0008006" key="4">
    <source>
        <dbReference type="Google" id="ProtNLM"/>
    </source>
</evidence>
<dbReference type="Pfam" id="PF07610">
    <property type="entry name" value="DUF1573"/>
    <property type="match status" value="1"/>
</dbReference>
<evidence type="ECO:0000313" key="2">
    <source>
        <dbReference type="EMBL" id="GFO63734.1"/>
    </source>
</evidence>
<feature type="chain" id="PRO_5028376268" description="Abnormal spindle-like microcephaly-associated protein ASH domain-containing protein" evidence="1">
    <location>
        <begin position="25"/>
        <end position="232"/>
    </location>
</feature>
<dbReference type="Gene3D" id="2.60.40.10">
    <property type="entry name" value="Immunoglobulins"/>
    <property type="match status" value="2"/>
</dbReference>
<dbReference type="Proteomes" id="UP000568888">
    <property type="component" value="Unassembled WGS sequence"/>
</dbReference>
<protein>
    <recommendedName>
        <fullName evidence="4">Abnormal spindle-like microcephaly-associated protein ASH domain-containing protein</fullName>
    </recommendedName>
</protein>
<dbReference type="RefSeq" id="WP_183346571.1">
    <property type="nucleotide sequence ID" value="NZ_BLXY01000002.1"/>
</dbReference>
<evidence type="ECO:0000313" key="3">
    <source>
        <dbReference type="Proteomes" id="UP000568888"/>
    </source>
</evidence>
<dbReference type="Pfam" id="PF14874">
    <property type="entry name" value="PapD-like"/>
    <property type="match status" value="1"/>
</dbReference>
<reference evidence="3" key="1">
    <citation type="submission" date="2020-06" db="EMBL/GenBank/DDBJ databases">
        <title>Draft genomic sequecing of Geomonas sp. Red736.</title>
        <authorList>
            <person name="Itoh H."/>
            <person name="Xu Z.X."/>
            <person name="Ushijima N."/>
            <person name="Masuda Y."/>
            <person name="Shiratori Y."/>
            <person name="Senoo K."/>
        </authorList>
    </citation>
    <scope>NUCLEOTIDE SEQUENCE [LARGE SCALE GENOMIC DNA]</scope>
    <source>
        <strain evidence="3">Red736</strain>
    </source>
</reference>